<dbReference type="GO" id="GO:0005829">
    <property type="term" value="C:cytosol"/>
    <property type="evidence" value="ECO:0007669"/>
    <property type="project" value="TreeGrafter"/>
</dbReference>
<name>A0A4R9JW23_9LEPT</name>
<dbReference type="GO" id="GO:0030983">
    <property type="term" value="F:mismatched DNA binding"/>
    <property type="evidence" value="ECO:0007669"/>
    <property type="project" value="InterPro"/>
</dbReference>
<dbReference type="InterPro" id="IPR045076">
    <property type="entry name" value="MutS"/>
</dbReference>
<keyword evidence="3" id="KW-0238">DNA-binding</keyword>
<feature type="domain" description="DNA mismatch repair proteins mutS family" evidence="5">
    <location>
        <begin position="330"/>
        <end position="505"/>
    </location>
</feature>
<dbReference type="Gene3D" id="3.40.50.300">
    <property type="entry name" value="P-loop containing nucleotide triphosphate hydrolases"/>
    <property type="match status" value="1"/>
</dbReference>
<evidence type="ECO:0000256" key="2">
    <source>
        <dbReference type="ARBA" id="ARBA00022840"/>
    </source>
</evidence>
<keyword evidence="1" id="KW-0547">Nucleotide-binding</keyword>
<dbReference type="GO" id="GO:0140664">
    <property type="term" value="F:ATP-dependent DNA damage sensor activity"/>
    <property type="evidence" value="ECO:0007669"/>
    <property type="project" value="InterPro"/>
</dbReference>
<dbReference type="InterPro" id="IPR000432">
    <property type="entry name" value="DNA_mismatch_repair_MutS_C"/>
</dbReference>
<dbReference type="Pfam" id="PF00488">
    <property type="entry name" value="MutS_V"/>
    <property type="match status" value="1"/>
</dbReference>
<evidence type="ECO:0000259" key="5">
    <source>
        <dbReference type="SMART" id="SM00534"/>
    </source>
</evidence>
<protein>
    <submittedName>
        <fullName evidence="6">AAA family ATPase</fullName>
    </submittedName>
</protein>
<feature type="transmembrane region" description="Helical" evidence="4">
    <location>
        <begin position="229"/>
        <end position="251"/>
    </location>
</feature>
<organism evidence="6 7">
    <name type="scientific">Leptospira ognonensis</name>
    <dbReference type="NCBI Taxonomy" id="2484945"/>
    <lineage>
        <taxon>Bacteria</taxon>
        <taxon>Pseudomonadati</taxon>
        <taxon>Spirochaetota</taxon>
        <taxon>Spirochaetia</taxon>
        <taxon>Leptospirales</taxon>
        <taxon>Leptospiraceae</taxon>
        <taxon>Leptospira</taxon>
    </lineage>
</organism>
<keyword evidence="4" id="KW-1133">Transmembrane helix</keyword>
<accession>A0A4R9JW23</accession>
<dbReference type="AlphaFoldDB" id="A0A4R9JW23"/>
<dbReference type="EMBL" id="RQGD01000046">
    <property type="protein sequence ID" value="TGL56566.1"/>
    <property type="molecule type" value="Genomic_DNA"/>
</dbReference>
<proteinExistence type="predicted"/>
<keyword evidence="4" id="KW-0812">Transmembrane</keyword>
<reference evidence="6" key="1">
    <citation type="journal article" date="2019" name="PLoS Negl. Trop. Dis.">
        <title>Revisiting the worldwide diversity of Leptospira species in the environment.</title>
        <authorList>
            <person name="Vincent A.T."/>
            <person name="Schiettekatte O."/>
            <person name="Bourhy P."/>
            <person name="Veyrier F.J."/>
            <person name="Picardeau M."/>
        </authorList>
    </citation>
    <scope>NUCLEOTIDE SEQUENCE [LARGE SCALE GENOMIC DNA]</scope>
    <source>
        <strain evidence="6">201702476</strain>
    </source>
</reference>
<dbReference type="PANTHER" id="PTHR11361">
    <property type="entry name" value="DNA MISMATCH REPAIR PROTEIN MUTS FAMILY MEMBER"/>
    <property type="match status" value="1"/>
</dbReference>
<keyword evidence="4" id="KW-0472">Membrane</keyword>
<evidence type="ECO:0000256" key="3">
    <source>
        <dbReference type="ARBA" id="ARBA00023125"/>
    </source>
</evidence>
<feature type="transmembrane region" description="Helical" evidence="4">
    <location>
        <begin position="163"/>
        <end position="180"/>
    </location>
</feature>
<evidence type="ECO:0000256" key="1">
    <source>
        <dbReference type="ARBA" id="ARBA00022741"/>
    </source>
</evidence>
<comment type="caution">
    <text evidence="6">The sequence shown here is derived from an EMBL/GenBank/DDBJ whole genome shotgun (WGS) entry which is preliminary data.</text>
</comment>
<evidence type="ECO:0000256" key="4">
    <source>
        <dbReference type="SAM" id="Phobius"/>
    </source>
</evidence>
<dbReference type="OrthoDB" id="9802448at2"/>
<keyword evidence="7" id="KW-1185">Reference proteome</keyword>
<gene>
    <name evidence="6" type="ORF">EHQ58_17695</name>
</gene>
<dbReference type="SMART" id="SM00534">
    <property type="entry name" value="MUTSac"/>
    <property type="match status" value="1"/>
</dbReference>
<dbReference type="GO" id="GO:0006298">
    <property type="term" value="P:mismatch repair"/>
    <property type="evidence" value="ECO:0007669"/>
    <property type="project" value="InterPro"/>
</dbReference>
<dbReference type="GO" id="GO:0005524">
    <property type="term" value="F:ATP binding"/>
    <property type="evidence" value="ECO:0007669"/>
    <property type="project" value="UniProtKB-KW"/>
</dbReference>
<dbReference type="Proteomes" id="UP000297693">
    <property type="component" value="Unassembled WGS sequence"/>
</dbReference>
<dbReference type="PANTHER" id="PTHR11361:SF99">
    <property type="entry name" value="DNA MISMATCH REPAIR PROTEIN"/>
    <property type="match status" value="1"/>
</dbReference>
<keyword evidence="2" id="KW-0067">ATP-binding</keyword>
<dbReference type="InterPro" id="IPR027417">
    <property type="entry name" value="P-loop_NTPase"/>
</dbReference>
<evidence type="ECO:0000313" key="6">
    <source>
        <dbReference type="EMBL" id="TGL56566.1"/>
    </source>
</evidence>
<sequence length="507" mass="59043">MRKEHVRKLEKTLNFLKRELNRKEGNVKQLPSFEIWEYEETIRNHPLSIDLDLCTKQGLFPYLDTTVSVEGWKLFQEQLLQIQYISAKAAQSRIKETLNTKYLTYHLLRKVEMFRSTAIEKISIHSAPSQVNFWQDKKILKMIFPTLSIFTPIWLLISTVFSLPFAPLLLLLNFLLFVSYRKQSSRIWKHIQAYSNTIFTFHCAWMRMENGNRSNITKMMREMRRLGDSSAWIISPIPHIFLNVLFLWDLWKVKKYSKWISNYGSEWEGFRDKWISLEALLPIAHFAVLHPNYDFPNLTENRNISASILAHPLLDERSRIGNRLPSMEEGNLMIITGSNMSGKTTYLRSIAVNLILAGMGGPVCGREMDFCNFRIHTLIRSQDSLENGISFFYSEVRRLSEIIKKSDASSELPILFLDEILKGTNSRERQIATREILHALKEKGAIVFLTTHDLEIAETNGANLFHFTELEKDGEMIFDFQLRDGISKTTNALRILKKEGIPIRETI</sequence>
<dbReference type="SUPFAM" id="SSF52540">
    <property type="entry name" value="P-loop containing nucleoside triphosphate hydrolases"/>
    <property type="match status" value="1"/>
</dbReference>
<evidence type="ECO:0000313" key="7">
    <source>
        <dbReference type="Proteomes" id="UP000297693"/>
    </source>
</evidence>